<dbReference type="EMBL" id="NCKW01010509">
    <property type="protein sequence ID" value="POM65164.1"/>
    <property type="molecule type" value="Genomic_DNA"/>
</dbReference>
<dbReference type="OrthoDB" id="145974at2759"/>
<dbReference type="GO" id="GO:0003964">
    <property type="term" value="F:RNA-directed DNA polymerase activity"/>
    <property type="evidence" value="ECO:0007669"/>
    <property type="project" value="UniProtKB-KW"/>
</dbReference>
<proteinExistence type="predicted"/>
<feature type="region of interest" description="Disordered" evidence="1">
    <location>
        <begin position="114"/>
        <end position="185"/>
    </location>
</feature>
<dbReference type="PANTHER" id="PTHR19446">
    <property type="entry name" value="REVERSE TRANSCRIPTASES"/>
    <property type="match status" value="1"/>
</dbReference>
<dbReference type="AlphaFoldDB" id="A0A2P4XI01"/>
<sequence length="561" mass="61796">MAAPTPAAPATPDARPPPPMHTDTSDIDDDPADIDDGEVYAAMHIGPDAVPQRRPRLRLRQLPDEEEDVVGAMVERLGASLAAKIADASDWETAEGYITALPHLLYDKLRPYSQDQRRPEPRHQHEHGERDGDDHRRGQQDTVRRRRRRQRGRSGVAKRQRQRRPPRVTRHHREHRLDEALDDLHAVERASPSDRTAVRRARRRVGRVNSAITQQRLRSRFDKDEKACVDEILATARMQRESARTTDSCTDTAPRPAPPVAVVVDDSTCPIPGVELWRFFDGVNTPQQEFAPDAATGATFRSAMAHLPTASRFRELLTEAPTLDDIETQLQHVRGASSPGLDGVGYDVYQSAIATGAGCSVPEVLGGQEGATELEARSRATSPQEGRARGPGELAAHLSPTVNLQTLQRRPRTKAGAMDGCHDRHAPGQKGFRALNGCGEHNFLAATLVDQARRKRRTLFEVWYDFRNAFGSVPFALLWDSLARLGVPDDYVAMCKGLYESAAFVVGNAVDGTTDPVSLRVGVFQGCPLSPQLFNAAISPLLFALQRLPDTGVQLSADDCL</sequence>
<keyword evidence="3" id="KW-0808">Transferase</keyword>
<keyword evidence="3" id="KW-0695">RNA-directed DNA polymerase</keyword>
<feature type="region of interest" description="Disordered" evidence="1">
    <location>
        <begin position="1"/>
        <end position="34"/>
    </location>
</feature>
<dbReference type="Proteomes" id="UP000237271">
    <property type="component" value="Unassembled WGS sequence"/>
</dbReference>
<comment type="caution">
    <text evidence="3">The sequence shown here is derived from an EMBL/GenBank/DDBJ whole genome shotgun (WGS) entry which is preliminary data.</text>
</comment>
<dbReference type="InterPro" id="IPR000477">
    <property type="entry name" value="RT_dom"/>
</dbReference>
<feature type="region of interest" description="Disordered" evidence="1">
    <location>
        <begin position="372"/>
        <end position="393"/>
    </location>
</feature>
<evidence type="ECO:0000256" key="1">
    <source>
        <dbReference type="SAM" id="MobiDB-lite"/>
    </source>
</evidence>
<feature type="domain" description="Reverse transcriptase" evidence="2">
    <location>
        <begin position="427"/>
        <end position="560"/>
    </location>
</feature>
<accession>A0A2P4XI01</accession>
<feature type="compositionally biased region" description="Pro residues" evidence="1">
    <location>
        <begin position="1"/>
        <end position="20"/>
    </location>
</feature>
<reference evidence="3 4" key="1">
    <citation type="journal article" date="2017" name="Genome Biol. Evol.">
        <title>Phytophthora megakarya and P. palmivora, closely related causal agents of cacao black pod rot, underwent increases in genome sizes and gene numbers by different mechanisms.</title>
        <authorList>
            <person name="Ali S.S."/>
            <person name="Shao J."/>
            <person name="Lary D.J."/>
            <person name="Kronmiller B."/>
            <person name="Shen D."/>
            <person name="Strem M.D."/>
            <person name="Amoako-Attah I."/>
            <person name="Akrofi A.Y."/>
            <person name="Begoude B.A."/>
            <person name="Ten Hoopen G.M."/>
            <person name="Coulibaly K."/>
            <person name="Kebe B.I."/>
            <person name="Melnick R.L."/>
            <person name="Guiltinan M.J."/>
            <person name="Tyler B.M."/>
            <person name="Meinhardt L.W."/>
            <person name="Bailey B.A."/>
        </authorList>
    </citation>
    <scope>NUCLEOTIDE SEQUENCE [LARGE SCALE GENOMIC DNA]</scope>
    <source>
        <strain evidence="4">sbr112.9</strain>
    </source>
</reference>
<feature type="compositionally biased region" description="Acidic residues" evidence="1">
    <location>
        <begin position="25"/>
        <end position="34"/>
    </location>
</feature>
<keyword evidence="4" id="KW-1185">Reference proteome</keyword>
<gene>
    <name evidence="3" type="ORF">PHPALM_19168</name>
</gene>
<feature type="compositionally biased region" description="Basic and acidic residues" evidence="1">
    <location>
        <begin position="114"/>
        <end position="143"/>
    </location>
</feature>
<keyword evidence="3" id="KW-0548">Nucleotidyltransferase</keyword>
<feature type="compositionally biased region" description="Basic and acidic residues" evidence="1">
    <location>
        <begin position="175"/>
        <end position="185"/>
    </location>
</feature>
<protein>
    <submittedName>
        <fullName evidence="3">Reverse transcriptase</fullName>
    </submittedName>
</protein>
<feature type="compositionally biased region" description="Basic residues" evidence="1">
    <location>
        <begin position="144"/>
        <end position="174"/>
    </location>
</feature>
<evidence type="ECO:0000259" key="2">
    <source>
        <dbReference type="Pfam" id="PF00078"/>
    </source>
</evidence>
<evidence type="ECO:0000313" key="4">
    <source>
        <dbReference type="Proteomes" id="UP000237271"/>
    </source>
</evidence>
<evidence type="ECO:0000313" key="3">
    <source>
        <dbReference type="EMBL" id="POM65164.1"/>
    </source>
</evidence>
<name>A0A2P4XI01_9STRA</name>
<organism evidence="3 4">
    <name type="scientific">Phytophthora palmivora</name>
    <dbReference type="NCBI Taxonomy" id="4796"/>
    <lineage>
        <taxon>Eukaryota</taxon>
        <taxon>Sar</taxon>
        <taxon>Stramenopiles</taxon>
        <taxon>Oomycota</taxon>
        <taxon>Peronosporomycetes</taxon>
        <taxon>Peronosporales</taxon>
        <taxon>Peronosporaceae</taxon>
        <taxon>Phytophthora</taxon>
    </lineage>
</organism>
<feature type="non-terminal residue" evidence="3">
    <location>
        <position position="561"/>
    </location>
</feature>
<dbReference type="Pfam" id="PF00078">
    <property type="entry name" value="RVT_1"/>
    <property type="match status" value="1"/>
</dbReference>